<dbReference type="CDD" id="cd21450">
    <property type="entry name" value="DLC-like_DYNLL1-like"/>
    <property type="match status" value="1"/>
</dbReference>
<dbReference type="Proteomes" id="UP000284403">
    <property type="component" value="Unassembled WGS sequence"/>
</dbReference>
<comment type="caution">
    <text evidence="1">The sequence shown here is derived from an EMBL/GenBank/DDBJ whole genome shotgun (WGS) entry which is preliminary data.</text>
</comment>
<reference evidence="1 2" key="1">
    <citation type="journal article" date="2018" name="BMC Genomics">
        <title>Genomic comparison of Trypanosoma conorhini and Trypanosoma rangeli to Trypanosoma cruzi strains of high and low virulence.</title>
        <authorList>
            <person name="Bradwell K.R."/>
            <person name="Koparde V.N."/>
            <person name="Matveyev A.V."/>
            <person name="Serrano M.G."/>
            <person name="Alves J.M."/>
            <person name="Parikh H."/>
            <person name="Huang B."/>
            <person name="Lee V."/>
            <person name="Espinosa-Alvarez O."/>
            <person name="Ortiz P.A."/>
            <person name="Costa-Martins A.G."/>
            <person name="Teixeira M.M."/>
            <person name="Buck G.A."/>
        </authorList>
    </citation>
    <scope>NUCLEOTIDE SEQUENCE [LARGE SCALE GENOMIC DNA]</scope>
    <source>
        <strain evidence="1 2">025E</strain>
    </source>
</reference>
<gene>
    <name evidence="1" type="ORF">Tco025E_03098</name>
</gene>
<proteinExistence type="predicted"/>
<dbReference type="Pfam" id="PF01221">
    <property type="entry name" value="Dynein_light"/>
    <property type="match status" value="1"/>
</dbReference>
<dbReference type="SUPFAM" id="SSF54648">
    <property type="entry name" value="DLC"/>
    <property type="match status" value="1"/>
</dbReference>
<dbReference type="GeneID" id="40316709"/>
<dbReference type="EMBL" id="MKKU01000131">
    <property type="protein sequence ID" value="RNF22705.1"/>
    <property type="molecule type" value="Genomic_DNA"/>
</dbReference>
<evidence type="ECO:0000313" key="1">
    <source>
        <dbReference type="EMBL" id="RNF22705.1"/>
    </source>
</evidence>
<accession>A0A3R7NSB0</accession>
<sequence>MDDADLGDVPQEVVQQEVKERPVRVIKVQRHDGTKAFLSSVIEMAQVVLDNLDPDACYKDIAIGLKNKLEETEKGTWHVIIGSHFGANVTNDAETLVNVKIDEKHILVFRSGPPERPLELTDEQQ</sequence>
<dbReference type="AlphaFoldDB" id="A0A3R7NSB0"/>
<dbReference type="OrthoDB" id="10033309at2759"/>
<dbReference type="SMART" id="SM01375">
    <property type="entry name" value="Dynein_light"/>
    <property type="match status" value="1"/>
</dbReference>
<dbReference type="GO" id="GO:0007017">
    <property type="term" value="P:microtubule-based process"/>
    <property type="evidence" value="ECO:0007669"/>
    <property type="project" value="InterPro"/>
</dbReference>
<dbReference type="InterPro" id="IPR001372">
    <property type="entry name" value="Dynein_light_chain_typ-1/2"/>
</dbReference>
<dbReference type="GO" id="GO:0030286">
    <property type="term" value="C:dynein complex"/>
    <property type="evidence" value="ECO:0007669"/>
    <property type="project" value="InterPro"/>
</dbReference>
<dbReference type="InterPro" id="IPR037177">
    <property type="entry name" value="DLC_sf"/>
</dbReference>
<evidence type="ECO:0000313" key="2">
    <source>
        <dbReference type="Proteomes" id="UP000284403"/>
    </source>
</evidence>
<dbReference type="RefSeq" id="XP_029229934.1">
    <property type="nucleotide sequence ID" value="XM_029370020.1"/>
</dbReference>
<name>A0A3R7NSB0_9TRYP</name>
<protein>
    <submittedName>
        <fullName evidence="1">Dynein light chain</fullName>
    </submittedName>
</protein>
<keyword evidence="2" id="KW-1185">Reference proteome</keyword>
<organism evidence="1 2">
    <name type="scientific">Trypanosoma conorhini</name>
    <dbReference type="NCBI Taxonomy" id="83891"/>
    <lineage>
        <taxon>Eukaryota</taxon>
        <taxon>Discoba</taxon>
        <taxon>Euglenozoa</taxon>
        <taxon>Kinetoplastea</taxon>
        <taxon>Metakinetoplastina</taxon>
        <taxon>Trypanosomatida</taxon>
        <taxon>Trypanosomatidae</taxon>
        <taxon>Trypanosoma</taxon>
    </lineage>
</organism>
<dbReference type="Gene3D" id="3.30.740.10">
    <property type="entry name" value="Protein Inhibitor Of Neuronal Nitric Oxide Synthase"/>
    <property type="match status" value="1"/>
</dbReference>